<dbReference type="Pfam" id="PF13148">
    <property type="entry name" value="DUF3987"/>
    <property type="match status" value="1"/>
</dbReference>
<organism evidence="1">
    <name type="scientific">Escherichia coli</name>
    <dbReference type="NCBI Taxonomy" id="562"/>
    <lineage>
        <taxon>Bacteria</taxon>
        <taxon>Pseudomonadati</taxon>
        <taxon>Pseudomonadota</taxon>
        <taxon>Gammaproteobacteria</taxon>
        <taxon>Enterobacterales</taxon>
        <taxon>Enterobacteriaceae</taxon>
        <taxon>Escherichia</taxon>
    </lineage>
</organism>
<accession>A0A3L0W208</accession>
<name>A0A3L0W208_ECOLX</name>
<protein>
    <submittedName>
        <fullName evidence="1">DUF3987 domain-containing protein</fullName>
    </submittedName>
</protein>
<dbReference type="EMBL" id="RNRV01000040">
    <property type="protein sequence ID" value="MHO06290.1"/>
    <property type="molecule type" value="Genomic_DNA"/>
</dbReference>
<dbReference type="AlphaFoldDB" id="A0A3L0W208"/>
<dbReference type="InterPro" id="IPR025048">
    <property type="entry name" value="DUF3987"/>
</dbReference>
<gene>
    <name evidence="1" type="ORF">D9F05_18330</name>
</gene>
<comment type="caution">
    <text evidence="1">The sequence shown here is derived from an EMBL/GenBank/DDBJ whole genome shotgun (WGS) entry which is preliminary data.</text>
</comment>
<sequence length="517" mass="59061">MICEIKIVPPGEFPIESFPAFLQGTAKSIKDISQAHESLIIPLMLSVMAAVCQDLVIVEVNERLKFQVTLYFIVIADSGERKTFVFNLLTSSIHDIQARLSRVYEEAHKKFISEMKIWRLKESAADKMFRDAIKKGDSTEHVEEMIRKLHYSKPTEPPYINLILNDVTTAAIKQQLSMGNMSFSIMNDEAGRLLTMDFLNETSLLNSLWSGGRIVQEKGVGPGINISDARLGLTLMVQPKAFERFLTKNGDVARDSGFLARCLIATCESTQGKRLQTSEPLLGEEDLTWFHERVTTLLKQGIERRKNRQPHTTIKLSKEALAHWNHMCVTFEKHLAAGEQLEAYRDYASKFHEQAVRLAAVIEVFVNGCDSDISIGSIKAGYKIANWYFDHFIQLMSSCDKAGVKSDAKLLDEWLYKHVYQNNLVSIEKNDILQRGPNPLRNAKSRDEALRQLEFDGRVRNYKKEGKMMIEYTQAKQRNEFEDSRVASFSGGLHSEFKFVSYQESEERKTKDPILWK</sequence>
<reference evidence="1" key="1">
    <citation type="submission" date="2018-10" db="EMBL/GenBank/DDBJ databases">
        <authorList>
            <consortium name="NARMS: The National Antimicrobial Resistance Monitoring System"/>
        </authorList>
    </citation>
    <scope>NUCLEOTIDE SEQUENCE [LARGE SCALE GENOMIC DNA]</scope>
    <source>
        <strain evidence="1">CVM N17EC0388</strain>
    </source>
</reference>
<evidence type="ECO:0000313" key="1">
    <source>
        <dbReference type="EMBL" id="MHO06290.1"/>
    </source>
</evidence>
<proteinExistence type="predicted"/>